<dbReference type="InterPro" id="IPR001033">
    <property type="entry name" value="Alpha_catenin"/>
</dbReference>
<dbReference type="InterPro" id="IPR036723">
    <property type="entry name" value="Alpha-catenin/vinculin-like_sf"/>
</dbReference>
<dbReference type="OrthoDB" id="6376697at2759"/>
<comment type="similarity">
    <text evidence="2">Belongs to the vinculin/alpha-catenin family.</text>
</comment>
<sequence>MAAVVQHQSSFDRNEAKTALEIKTKSVEQTLIPLVTQITTLVNHKDRVRITERTARALARVGEVVSQAVERFVAVGETIGDEHPELRSEMCETCMEARQAGNSIRQLTALEQACPEGASKPFTEKSQMVRAARKLLSAITKVLLIADKVIVKQLLLSKDKVLGSLQELERVESFTDFVKAFSTLGTNMVELAHLTGDRQNDLKSERLKAQMASARAVLEKSTMMLLPSCKTCLRHPECASARQNRNGLFVQMKQALTLIHNVATDTGYHVVTGGNMSPTMINGDSGIVLGGCVVTANKAIKDFEDQVEMVRVTHINNYFSDKLTVAMETVVEATQDFTDSPYTSHDHRERVLEIVDLLQQAVHVLIKTGTLQLHKDVVASQDMEMAILKTLETAKTLKKQLQEAAMEQAGELFKCNEDHVLLRSLQTAGIQGETGSVDELSVKFGEHIDQLEEVCKLFRHIATTEPLVITAEHNEIMLRSLGPLILHAARTLAQYPSSKIAKENLDLFADAWESQINDLSVLVKEVNDFCQGKTDRLVYLSLPRPGKHGTTSKLARPAKLDAEEQAKIAKLGLEMKLITSEMDAETDKWEEPNNDIVKRAKNMSSMAFSMYLFTRGEGPLKTTQDLFVQAEYFAEEGKKLYRTVRDFSNKVPMCPQKDELLTYADRIPTCCQNLLTTLKASTYGKSATFNKVDGAIQETKNLMNAIAKVVTVCFICATKFGIDYRRSPGGTMAWRGQRSFDRHPRSSSESGSRSFEGQRSFETQKGLYDTPRPFDGKTRSLEGHYKSCEPVRLMDGQGQRSSEISRSYEGHGGRSLDVRGAASDSDSMYSSHSDYYMRSSSDKMCSSGASYEA</sequence>
<reference evidence="5" key="1">
    <citation type="journal article" date="2019" name="bioRxiv">
        <title>The Genome of the Zebra Mussel, Dreissena polymorpha: A Resource for Invasive Species Research.</title>
        <authorList>
            <person name="McCartney M.A."/>
            <person name="Auch B."/>
            <person name="Kono T."/>
            <person name="Mallez S."/>
            <person name="Zhang Y."/>
            <person name="Obille A."/>
            <person name="Becker A."/>
            <person name="Abrahante J.E."/>
            <person name="Garbe J."/>
            <person name="Badalamenti J.P."/>
            <person name="Herman A."/>
            <person name="Mangelson H."/>
            <person name="Liachko I."/>
            <person name="Sullivan S."/>
            <person name="Sone E.D."/>
            <person name="Koren S."/>
            <person name="Silverstein K.A.T."/>
            <person name="Beckman K.B."/>
            <person name="Gohl D.M."/>
        </authorList>
    </citation>
    <scope>NUCLEOTIDE SEQUENCE</scope>
    <source>
        <strain evidence="5">Duluth1</strain>
        <tissue evidence="5">Whole animal</tissue>
    </source>
</reference>
<dbReference type="GO" id="GO:0045296">
    <property type="term" value="F:cadherin binding"/>
    <property type="evidence" value="ECO:0007669"/>
    <property type="project" value="InterPro"/>
</dbReference>
<dbReference type="GO" id="GO:0007155">
    <property type="term" value="P:cell adhesion"/>
    <property type="evidence" value="ECO:0007669"/>
    <property type="project" value="InterPro"/>
</dbReference>
<dbReference type="InterPro" id="IPR006077">
    <property type="entry name" value="Vinculin/catenin"/>
</dbReference>
<dbReference type="Pfam" id="PF01044">
    <property type="entry name" value="Vinculin"/>
    <property type="match status" value="2"/>
</dbReference>
<feature type="compositionally biased region" description="Basic and acidic residues" evidence="4">
    <location>
        <begin position="772"/>
        <end position="789"/>
    </location>
</feature>
<dbReference type="AlphaFoldDB" id="A0A9D4DQ07"/>
<evidence type="ECO:0000313" key="5">
    <source>
        <dbReference type="EMBL" id="KAH3753752.1"/>
    </source>
</evidence>
<feature type="region of interest" description="Disordered" evidence="4">
    <location>
        <begin position="733"/>
        <end position="853"/>
    </location>
</feature>
<dbReference type="Proteomes" id="UP000828390">
    <property type="component" value="Unassembled WGS sequence"/>
</dbReference>
<evidence type="ECO:0000256" key="3">
    <source>
        <dbReference type="ARBA" id="ARBA00022490"/>
    </source>
</evidence>
<gene>
    <name evidence="5" type="ORF">DPMN_188401</name>
</gene>
<name>A0A9D4DQ07_DREPO</name>
<feature type="compositionally biased region" description="Low complexity" evidence="4">
    <location>
        <begin position="823"/>
        <end position="839"/>
    </location>
</feature>
<dbReference type="PRINTS" id="PR00805">
    <property type="entry name" value="ALPHACATENIN"/>
</dbReference>
<evidence type="ECO:0000256" key="1">
    <source>
        <dbReference type="ARBA" id="ARBA00004496"/>
    </source>
</evidence>
<evidence type="ECO:0000256" key="2">
    <source>
        <dbReference type="ARBA" id="ARBA00008376"/>
    </source>
</evidence>
<evidence type="ECO:0000313" key="6">
    <source>
        <dbReference type="Proteomes" id="UP000828390"/>
    </source>
</evidence>
<dbReference type="SUPFAM" id="SSF47220">
    <property type="entry name" value="alpha-catenin/vinculin-like"/>
    <property type="match status" value="3"/>
</dbReference>
<dbReference type="GO" id="GO:0005737">
    <property type="term" value="C:cytoplasm"/>
    <property type="evidence" value="ECO:0007669"/>
    <property type="project" value="UniProtKB-SubCell"/>
</dbReference>
<dbReference type="InterPro" id="IPR030045">
    <property type="entry name" value="CTNNAL1"/>
</dbReference>
<reference evidence="5" key="2">
    <citation type="submission" date="2020-11" db="EMBL/GenBank/DDBJ databases">
        <authorList>
            <person name="McCartney M.A."/>
            <person name="Auch B."/>
            <person name="Kono T."/>
            <person name="Mallez S."/>
            <person name="Becker A."/>
            <person name="Gohl D.M."/>
            <person name="Silverstein K.A.T."/>
            <person name="Koren S."/>
            <person name="Bechman K.B."/>
            <person name="Herman A."/>
            <person name="Abrahante J.E."/>
            <person name="Garbe J."/>
        </authorList>
    </citation>
    <scope>NUCLEOTIDE SEQUENCE</scope>
    <source>
        <strain evidence="5">Duluth1</strain>
        <tissue evidence="5">Whole animal</tissue>
    </source>
</reference>
<dbReference type="PANTHER" id="PTHR46342:SF1">
    <property type="entry name" value="ALPHA-CATULIN"/>
    <property type="match status" value="1"/>
</dbReference>
<dbReference type="PANTHER" id="PTHR46342">
    <property type="entry name" value="ALPHA-CATULIN"/>
    <property type="match status" value="1"/>
</dbReference>
<organism evidence="5 6">
    <name type="scientific">Dreissena polymorpha</name>
    <name type="common">Zebra mussel</name>
    <name type="synonym">Mytilus polymorpha</name>
    <dbReference type="NCBI Taxonomy" id="45954"/>
    <lineage>
        <taxon>Eukaryota</taxon>
        <taxon>Metazoa</taxon>
        <taxon>Spiralia</taxon>
        <taxon>Lophotrochozoa</taxon>
        <taxon>Mollusca</taxon>
        <taxon>Bivalvia</taxon>
        <taxon>Autobranchia</taxon>
        <taxon>Heteroconchia</taxon>
        <taxon>Euheterodonta</taxon>
        <taxon>Imparidentia</taxon>
        <taxon>Neoheterodontei</taxon>
        <taxon>Myida</taxon>
        <taxon>Dreissenoidea</taxon>
        <taxon>Dreissenidae</taxon>
        <taxon>Dreissena</taxon>
    </lineage>
</organism>
<keyword evidence="6" id="KW-1185">Reference proteome</keyword>
<evidence type="ECO:0008006" key="7">
    <source>
        <dbReference type="Google" id="ProtNLM"/>
    </source>
</evidence>
<dbReference type="EMBL" id="JAIWYP010000010">
    <property type="protein sequence ID" value="KAH3753752.1"/>
    <property type="molecule type" value="Genomic_DNA"/>
</dbReference>
<accession>A0A9D4DQ07</accession>
<keyword evidence="3" id="KW-0963">Cytoplasm</keyword>
<evidence type="ECO:0000256" key="4">
    <source>
        <dbReference type="SAM" id="MobiDB-lite"/>
    </source>
</evidence>
<proteinExistence type="inferred from homology"/>
<protein>
    <recommendedName>
        <fullName evidence="7">Alpha-catulin</fullName>
    </recommendedName>
</protein>
<comment type="caution">
    <text evidence="5">The sequence shown here is derived from an EMBL/GenBank/DDBJ whole genome shotgun (WGS) entry which is preliminary data.</text>
</comment>
<feature type="compositionally biased region" description="Polar residues" evidence="4">
    <location>
        <begin position="843"/>
        <end position="853"/>
    </location>
</feature>
<dbReference type="Gene3D" id="1.20.120.230">
    <property type="entry name" value="Alpha-catenin/vinculin-like"/>
    <property type="match status" value="4"/>
</dbReference>
<feature type="compositionally biased region" description="Basic and acidic residues" evidence="4">
    <location>
        <begin position="806"/>
        <end position="817"/>
    </location>
</feature>
<feature type="compositionally biased region" description="Low complexity" evidence="4">
    <location>
        <begin position="747"/>
        <end position="761"/>
    </location>
</feature>
<dbReference type="GO" id="GO:0051015">
    <property type="term" value="F:actin filament binding"/>
    <property type="evidence" value="ECO:0007669"/>
    <property type="project" value="InterPro"/>
</dbReference>
<dbReference type="GO" id="GO:0007266">
    <property type="term" value="P:Rho protein signal transduction"/>
    <property type="evidence" value="ECO:0007669"/>
    <property type="project" value="InterPro"/>
</dbReference>
<comment type="subcellular location">
    <subcellularLocation>
        <location evidence="1">Cytoplasm</location>
    </subcellularLocation>
</comment>